<accession>A0A1B3ZG08</accession>
<dbReference type="STRING" id="1560345.AWL63_22750"/>
<dbReference type="KEGG" id="span:AWL63_22750"/>
<name>A0A1B3ZG08_9SPHN</name>
<dbReference type="InterPro" id="IPR011250">
    <property type="entry name" value="OMP/PagP_B-barrel"/>
</dbReference>
<dbReference type="SUPFAM" id="SSF56925">
    <property type="entry name" value="OMPA-like"/>
    <property type="match status" value="1"/>
</dbReference>
<dbReference type="RefSeq" id="WP_069206858.1">
    <property type="nucleotide sequence ID" value="NZ_CP014168.1"/>
</dbReference>
<proteinExistence type="predicted"/>
<evidence type="ECO:0000313" key="2">
    <source>
        <dbReference type="EMBL" id="AOH86353.1"/>
    </source>
</evidence>
<protein>
    <submittedName>
        <fullName evidence="2">Opacity protein</fullName>
    </submittedName>
</protein>
<reference evidence="2 3" key="1">
    <citation type="submission" date="2016-01" db="EMBL/GenBank/DDBJ databases">
        <title>Complete genome and mega plasmid sequence of Sphingomonas panacis DCY99 elicits systemic resistance in rice to Xanthomonas oryzae.</title>
        <authorList>
            <person name="Kim Y.J."/>
            <person name="Yang D.C."/>
            <person name="Sing P."/>
        </authorList>
    </citation>
    <scope>NUCLEOTIDE SEQUENCE [LARGE SCALE GENOMIC DNA]</scope>
    <source>
        <strain evidence="2 3">DCY99</strain>
    </source>
</reference>
<feature type="chain" id="PRO_5008556453" evidence="1">
    <location>
        <begin position="22"/>
        <end position="215"/>
    </location>
</feature>
<dbReference type="EMBL" id="CP014168">
    <property type="protein sequence ID" value="AOH86353.1"/>
    <property type="molecule type" value="Genomic_DNA"/>
</dbReference>
<dbReference type="Gene3D" id="2.40.160.20">
    <property type="match status" value="1"/>
</dbReference>
<keyword evidence="1" id="KW-0732">Signal</keyword>
<gene>
    <name evidence="2" type="ORF">AWL63_22750</name>
</gene>
<feature type="signal peptide" evidence="1">
    <location>
        <begin position="1"/>
        <end position="21"/>
    </location>
</feature>
<evidence type="ECO:0000256" key="1">
    <source>
        <dbReference type="SAM" id="SignalP"/>
    </source>
</evidence>
<dbReference type="AlphaFoldDB" id="A0A1B3ZG08"/>
<evidence type="ECO:0000313" key="3">
    <source>
        <dbReference type="Proteomes" id="UP000094256"/>
    </source>
</evidence>
<sequence>MLKLKLAAAALAVFAAAPAFAQDASSTAATETAPTAPDGSKAFGIEPYVGVMGGWEQFDNEPNHGIPQALNANGSLRNNYRLAGALVQGVAGINVPLGPVFVGVEGNVAKGVSGNINWEYGAAGRFGVRAGDSGLFYGKVGYQWIDFDHYATYVSGNPNDKSHSGMTYGIGTEVGPKDIGLKGITGNAGFRIRAEVNTFGDFHSFRPMLGVITHF</sequence>
<keyword evidence="3" id="KW-1185">Reference proteome</keyword>
<organism evidence="2 3">
    <name type="scientific">Sphingomonas panacis</name>
    <dbReference type="NCBI Taxonomy" id="1560345"/>
    <lineage>
        <taxon>Bacteria</taxon>
        <taxon>Pseudomonadati</taxon>
        <taxon>Pseudomonadota</taxon>
        <taxon>Alphaproteobacteria</taxon>
        <taxon>Sphingomonadales</taxon>
        <taxon>Sphingomonadaceae</taxon>
        <taxon>Sphingomonas</taxon>
    </lineage>
</organism>
<dbReference type="OrthoDB" id="7594964at2"/>
<dbReference type="Proteomes" id="UP000094256">
    <property type="component" value="Chromosome"/>
</dbReference>